<keyword evidence="11" id="KW-1185">Reference proteome</keyword>
<dbReference type="InterPro" id="IPR010994">
    <property type="entry name" value="RuvA_2-like"/>
</dbReference>
<dbReference type="Proteomes" id="UP001066276">
    <property type="component" value="Chromosome 7"/>
</dbReference>
<keyword evidence="5" id="KW-0805">Transcription regulation</keyword>
<evidence type="ECO:0000256" key="9">
    <source>
        <dbReference type="ARBA" id="ARBA00025262"/>
    </source>
</evidence>
<dbReference type="AlphaFoldDB" id="A0AAV7PRW0"/>
<dbReference type="SUPFAM" id="SSF47781">
    <property type="entry name" value="RuvA domain 2-like"/>
    <property type="match status" value="1"/>
</dbReference>
<evidence type="ECO:0000256" key="1">
    <source>
        <dbReference type="ARBA" id="ARBA00004436"/>
    </source>
</evidence>
<dbReference type="EMBL" id="JANPWB010000011">
    <property type="protein sequence ID" value="KAJ1129634.1"/>
    <property type="molecule type" value="Genomic_DNA"/>
</dbReference>
<keyword evidence="7" id="KW-0804">Transcription</keyword>
<evidence type="ECO:0000256" key="7">
    <source>
        <dbReference type="ARBA" id="ARBA00023163"/>
    </source>
</evidence>
<dbReference type="Gene3D" id="3.30.420.10">
    <property type="entry name" value="Ribonuclease H-like superfamily/Ribonuclease H"/>
    <property type="match status" value="1"/>
</dbReference>
<keyword evidence="4" id="KW-0809">Transit peptide</keyword>
<dbReference type="PANTHER" id="PTHR21053">
    <property type="entry name" value="TRANSCRIPTION ELONGATION FACTOR, MITOCHONDRIAL"/>
    <property type="match status" value="1"/>
</dbReference>
<keyword evidence="6" id="KW-0496">Mitochondrion</keyword>
<evidence type="ECO:0000256" key="5">
    <source>
        <dbReference type="ARBA" id="ARBA00023015"/>
    </source>
</evidence>
<dbReference type="GO" id="GO:0003676">
    <property type="term" value="F:nucleic acid binding"/>
    <property type="evidence" value="ECO:0007669"/>
    <property type="project" value="InterPro"/>
</dbReference>
<sequence length="367" mass="42313">MFAKQLLAVLERGRILFFQCPLVPRPLMKFRTLYCSSCLRKTIAFTEGHFVNDLAEQDTKDPEQKVDLFYSDEERSAILALLNTASECELASIKLLRGKKSLSIVEYRNKHGPFDNLQTLTKIPNFKYKSAVKVCESIVSRHEREEQKEKKVAEHRSVSKFIKPEIRRDRLEAAESIVSIVFGTHKIAWAHVDRRLTVLDWQQQECFRFMKGTYLASVYLEDISAIASKIPEADYYILEKTSLSAQNINLFPVTLHLRTVEAMLFALLDKDFLKGGEHRVLNMARSTVGKHFELIIGDSRTSGVDLVKQFLLDSVTNTEPRVFFPRDSVVRYRNRFQRIGANREEEMCDALLQAIAFYELVLFSGRS</sequence>
<keyword evidence="8" id="KW-1135">Mitochondrion nucleoid</keyword>
<evidence type="ECO:0000256" key="3">
    <source>
        <dbReference type="ARBA" id="ARBA00017000"/>
    </source>
</evidence>
<accession>A0AAV7PRW0</accession>
<dbReference type="InterPro" id="IPR036397">
    <property type="entry name" value="RNaseH_sf"/>
</dbReference>
<dbReference type="GO" id="GO:0006392">
    <property type="term" value="P:transcription elongation by mitochondrial RNA polymerase"/>
    <property type="evidence" value="ECO:0007669"/>
    <property type="project" value="InterPro"/>
</dbReference>
<evidence type="ECO:0000256" key="8">
    <source>
        <dbReference type="ARBA" id="ARBA00023271"/>
    </source>
</evidence>
<proteinExistence type="inferred from homology"/>
<evidence type="ECO:0000256" key="2">
    <source>
        <dbReference type="ARBA" id="ARBA00009086"/>
    </source>
</evidence>
<dbReference type="PANTHER" id="PTHR21053:SF2">
    <property type="entry name" value="TRANSCRIPTION ELONGATION FACTOR, MITOCHONDRIAL"/>
    <property type="match status" value="1"/>
</dbReference>
<protein>
    <recommendedName>
        <fullName evidence="3">Transcription elongation factor, mitochondrial</fullName>
    </recommendedName>
</protein>
<name>A0AAV7PRW0_PLEWA</name>
<evidence type="ECO:0000313" key="11">
    <source>
        <dbReference type="Proteomes" id="UP001066276"/>
    </source>
</evidence>
<evidence type="ECO:0000256" key="4">
    <source>
        <dbReference type="ARBA" id="ARBA00022946"/>
    </source>
</evidence>
<organism evidence="10 11">
    <name type="scientific">Pleurodeles waltl</name>
    <name type="common">Iberian ribbed newt</name>
    <dbReference type="NCBI Taxonomy" id="8319"/>
    <lineage>
        <taxon>Eukaryota</taxon>
        <taxon>Metazoa</taxon>
        <taxon>Chordata</taxon>
        <taxon>Craniata</taxon>
        <taxon>Vertebrata</taxon>
        <taxon>Euteleostomi</taxon>
        <taxon>Amphibia</taxon>
        <taxon>Batrachia</taxon>
        <taxon>Caudata</taxon>
        <taxon>Salamandroidea</taxon>
        <taxon>Salamandridae</taxon>
        <taxon>Pleurodelinae</taxon>
        <taxon>Pleurodeles</taxon>
    </lineage>
</organism>
<dbReference type="InterPro" id="IPR039150">
    <property type="entry name" value="TEFM"/>
</dbReference>
<evidence type="ECO:0000256" key="6">
    <source>
        <dbReference type="ARBA" id="ARBA00023128"/>
    </source>
</evidence>
<dbReference type="Pfam" id="PF12836">
    <property type="entry name" value="HHH_3"/>
    <property type="match status" value="1"/>
</dbReference>
<dbReference type="GO" id="GO:0030337">
    <property type="term" value="F:DNA polymerase processivity factor activity"/>
    <property type="evidence" value="ECO:0007669"/>
    <property type="project" value="TreeGrafter"/>
</dbReference>
<evidence type="ECO:0000313" key="10">
    <source>
        <dbReference type="EMBL" id="KAJ1129634.1"/>
    </source>
</evidence>
<gene>
    <name evidence="10" type="ORF">NDU88_008000</name>
</gene>
<reference evidence="10" key="1">
    <citation type="journal article" date="2022" name="bioRxiv">
        <title>Sequencing and chromosome-scale assembly of the giantPleurodeles waltlgenome.</title>
        <authorList>
            <person name="Brown T."/>
            <person name="Elewa A."/>
            <person name="Iarovenko S."/>
            <person name="Subramanian E."/>
            <person name="Araus A.J."/>
            <person name="Petzold A."/>
            <person name="Susuki M."/>
            <person name="Suzuki K.-i.T."/>
            <person name="Hayashi T."/>
            <person name="Toyoda A."/>
            <person name="Oliveira C."/>
            <person name="Osipova E."/>
            <person name="Leigh N.D."/>
            <person name="Simon A."/>
            <person name="Yun M.H."/>
        </authorList>
    </citation>
    <scope>NUCLEOTIDE SEQUENCE</scope>
    <source>
        <strain evidence="10">20211129_DDA</strain>
        <tissue evidence="10">Liver</tissue>
    </source>
</reference>
<comment type="function">
    <text evidence="9">Transcription elongation factor which increases mitochondrial RNA polymerase processivity. Regulates transcription of the mitochondrial genome, including genes important for the oxidative phosphorylation machinery.</text>
</comment>
<dbReference type="GO" id="GO:0042645">
    <property type="term" value="C:mitochondrial nucleoid"/>
    <property type="evidence" value="ECO:0007669"/>
    <property type="project" value="UniProtKB-SubCell"/>
</dbReference>
<comment type="similarity">
    <text evidence="2">Belongs to the TEFM family.</text>
</comment>
<comment type="subcellular location">
    <subcellularLocation>
        <location evidence="1">Mitochondrion matrix</location>
        <location evidence="1">Mitochondrion nucleoid</location>
    </subcellularLocation>
</comment>
<comment type="caution">
    <text evidence="10">The sequence shown here is derived from an EMBL/GenBank/DDBJ whole genome shotgun (WGS) entry which is preliminary data.</text>
</comment>